<protein>
    <submittedName>
        <fullName evidence="1">Uncharacterized protein</fullName>
    </submittedName>
</protein>
<proteinExistence type="predicted"/>
<dbReference type="STRING" id="460384.SAMN05216313_11356"/>
<sequence length="51" mass="5649">MKDYTTLKEGCLTPAALQDVPGFCRRFGLEGIEVFYGRRQEPHGSLICSGT</sequence>
<evidence type="ECO:0000313" key="1">
    <source>
        <dbReference type="EMBL" id="SET75041.1"/>
    </source>
</evidence>
<dbReference type="Proteomes" id="UP000198508">
    <property type="component" value="Unassembled WGS sequence"/>
</dbReference>
<gene>
    <name evidence="1" type="ORF">SAMN05216313_11356</name>
</gene>
<keyword evidence="2" id="KW-1185">Reference proteome</keyword>
<organism evidence="1 2">
    <name type="scientific">Enterocloster lavalensis</name>
    <dbReference type="NCBI Taxonomy" id="460384"/>
    <lineage>
        <taxon>Bacteria</taxon>
        <taxon>Bacillati</taxon>
        <taxon>Bacillota</taxon>
        <taxon>Clostridia</taxon>
        <taxon>Lachnospirales</taxon>
        <taxon>Lachnospiraceae</taxon>
        <taxon>Enterocloster</taxon>
    </lineage>
</organism>
<dbReference type="AlphaFoldDB" id="A0A1I0GV11"/>
<evidence type="ECO:0000313" key="2">
    <source>
        <dbReference type="Proteomes" id="UP000198508"/>
    </source>
</evidence>
<dbReference type="EMBL" id="FOIM01000013">
    <property type="protein sequence ID" value="SET75041.1"/>
    <property type="molecule type" value="Genomic_DNA"/>
</dbReference>
<name>A0A1I0GV11_9FIRM</name>
<reference evidence="2" key="1">
    <citation type="submission" date="2016-10" db="EMBL/GenBank/DDBJ databases">
        <authorList>
            <person name="Varghese N."/>
            <person name="Submissions S."/>
        </authorList>
    </citation>
    <scope>NUCLEOTIDE SEQUENCE [LARGE SCALE GENOMIC DNA]</scope>
    <source>
        <strain evidence="2">NLAE-zl-G277</strain>
    </source>
</reference>
<accession>A0A1I0GV11</accession>